<dbReference type="RefSeq" id="WP_019888739.1">
    <property type="nucleotide sequence ID" value="NZ_BMQQ01000008.1"/>
</dbReference>
<dbReference type="EMBL" id="BMQQ01000008">
    <property type="protein sequence ID" value="GGT32104.1"/>
    <property type="molecule type" value="Genomic_DNA"/>
</dbReference>
<feature type="compositionally biased region" description="Low complexity" evidence="1">
    <location>
        <begin position="155"/>
        <end position="188"/>
    </location>
</feature>
<protein>
    <submittedName>
        <fullName evidence="2">Uncharacterized protein</fullName>
    </submittedName>
</protein>
<evidence type="ECO:0000313" key="2">
    <source>
        <dbReference type="EMBL" id="GGT32104.1"/>
    </source>
</evidence>
<feature type="compositionally biased region" description="Low complexity" evidence="1">
    <location>
        <begin position="128"/>
        <end position="140"/>
    </location>
</feature>
<proteinExistence type="predicted"/>
<keyword evidence="3" id="KW-1185">Reference proteome</keyword>
<gene>
    <name evidence="2" type="ORF">GCM10014713_27180</name>
</gene>
<feature type="region of interest" description="Disordered" evidence="1">
    <location>
        <begin position="1"/>
        <end position="45"/>
    </location>
</feature>
<dbReference type="Proteomes" id="UP000619486">
    <property type="component" value="Unassembled WGS sequence"/>
</dbReference>
<accession>A0A918H2S2</accession>
<feature type="compositionally biased region" description="Basic and acidic residues" evidence="1">
    <location>
        <begin position="27"/>
        <end position="41"/>
    </location>
</feature>
<reference evidence="2" key="1">
    <citation type="journal article" date="2014" name="Int. J. Syst. Evol. Microbiol.">
        <title>Complete genome sequence of Corynebacterium casei LMG S-19264T (=DSM 44701T), isolated from a smear-ripened cheese.</title>
        <authorList>
            <consortium name="US DOE Joint Genome Institute (JGI-PGF)"/>
            <person name="Walter F."/>
            <person name="Albersmeier A."/>
            <person name="Kalinowski J."/>
            <person name="Ruckert C."/>
        </authorList>
    </citation>
    <scope>NUCLEOTIDE SEQUENCE</scope>
    <source>
        <strain evidence="2">JCM 3172</strain>
    </source>
</reference>
<sequence>MAEGNERSLPSGDSRDAADGAPGPAPVDDHPPGGEDARIPPDDLPGLLALLGRLLEDHAPDEVAVVLREEIERREYTAYANGWRDAAAHFTPALEQARLTPARTLRLVDRIPGQAAVIPFPKGRTPTGAPGDDVGSDPSGPAGPGSPGESPSPPAGEAATGAGDGDAAAASQASSTTGATDATGASEAPRSTPPGFVPKSRRSKVPTIPRLSGLPRPRRDPSANRPPAPGAPDDDVV</sequence>
<evidence type="ECO:0000256" key="1">
    <source>
        <dbReference type="SAM" id="MobiDB-lite"/>
    </source>
</evidence>
<name>A0A918H2S2_9ACTN</name>
<evidence type="ECO:0000313" key="3">
    <source>
        <dbReference type="Proteomes" id="UP000619486"/>
    </source>
</evidence>
<organism evidence="2 3">
    <name type="scientific">Streptomyces purpureus</name>
    <dbReference type="NCBI Taxonomy" id="1951"/>
    <lineage>
        <taxon>Bacteria</taxon>
        <taxon>Bacillati</taxon>
        <taxon>Actinomycetota</taxon>
        <taxon>Actinomycetes</taxon>
        <taxon>Kitasatosporales</taxon>
        <taxon>Streptomycetaceae</taxon>
        <taxon>Streptomyces</taxon>
    </lineage>
</organism>
<feature type="region of interest" description="Disordered" evidence="1">
    <location>
        <begin position="117"/>
        <end position="237"/>
    </location>
</feature>
<dbReference type="AlphaFoldDB" id="A0A918H2S2"/>
<reference evidence="2" key="2">
    <citation type="submission" date="2020-09" db="EMBL/GenBank/DDBJ databases">
        <authorList>
            <person name="Sun Q."/>
            <person name="Ohkuma M."/>
        </authorList>
    </citation>
    <scope>NUCLEOTIDE SEQUENCE</scope>
    <source>
        <strain evidence="2">JCM 3172</strain>
    </source>
</reference>
<comment type="caution">
    <text evidence="2">The sequence shown here is derived from an EMBL/GenBank/DDBJ whole genome shotgun (WGS) entry which is preliminary data.</text>
</comment>